<organism evidence="2 3">
    <name type="scientific">Hyaloscypha variabilis (strain UAMH 11265 / GT02V1 / F)</name>
    <name type="common">Meliniomyces variabilis</name>
    <dbReference type="NCBI Taxonomy" id="1149755"/>
    <lineage>
        <taxon>Eukaryota</taxon>
        <taxon>Fungi</taxon>
        <taxon>Dikarya</taxon>
        <taxon>Ascomycota</taxon>
        <taxon>Pezizomycotina</taxon>
        <taxon>Leotiomycetes</taxon>
        <taxon>Helotiales</taxon>
        <taxon>Hyaloscyphaceae</taxon>
        <taxon>Hyaloscypha</taxon>
        <taxon>Hyaloscypha variabilis</taxon>
    </lineage>
</organism>
<dbReference type="PANTHER" id="PTHR21310:SF55">
    <property type="entry name" value="AMINOGLYCOSIDE PHOSPHOTRANSFERASE DOMAIN-CONTAINING PROTEIN"/>
    <property type="match status" value="1"/>
</dbReference>
<dbReference type="AlphaFoldDB" id="A0A2J6QWL5"/>
<evidence type="ECO:0000259" key="1">
    <source>
        <dbReference type="Pfam" id="PF01636"/>
    </source>
</evidence>
<evidence type="ECO:0000313" key="3">
    <source>
        <dbReference type="Proteomes" id="UP000235786"/>
    </source>
</evidence>
<dbReference type="InterPro" id="IPR011009">
    <property type="entry name" value="Kinase-like_dom_sf"/>
</dbReference>
<gene>
    <name evidence="2" type="ORF">L207DRAFT_614105</name>
</gene>
<sequence>MGLWDIGGQWVLRDQPNDASVGNDLMTQKFLRAQPSHKTNAIPLVPVMLELSRPADPLQLTLMSQARGDRLDVVWRKLSAAQKASYVDQMAVLIQQLRQFTAPHAQKIGATADAWLDALEPSLRAGLTEMHQTTDPAIIEAKLVELRANFPSGGPYYLTHGDLNFPNIIVKDDKIEAILDWEMAGYYPWWAERYLNQLPATLEPLQNPMHLRPLLLAHLIPHPRRRHLLPILRL</sequence>
<dbReference type="Pfam" id="PF01636">
    <property type="entry name" value="APH"/>
    <property type="match status" value="1"/>
</dbReference>
<evidence type="ECO:0000313" key="2">
    <source>
        <dbReference type="EMBL" id="PMD30670.1"/>
    </source>
</evidence>
<dbReference type="InterPro" id="IPR002575">
    <property type="entry name" value="Aminoglycoside_PTrfase"/>
</dbReference>
<dbReference type="InterPro" id="IPR051678">
    <property type="entry name" value="AGP_Transferase"/>
</dbReference>
<dbReference type="OrthoDB" id="8300194at2759"/>
<dbReference type="SUPFAM" id="SSF56112">
    <property type="entry name" value="Protein kinase-like (PK-like)"/>
    <property type="match status" value="1"/>
</dbReference>
<keyword evidence="3" id="KW-1185">Reference proteome</keyword>
<dbReference type="EMBL" id="KZ613966">
    <property type="protein sequence ID" value="PMD30670.1"/>
    <property type="molecule type" value="Genomic_DNA"/>
</dbReference>
<dbReference type="Proteomes" id="UP000235786">
    <property type="component" value="Unassembled WGS sequence"/>
</dbReference>
<dbReference type="PANTHER" id="PTHR21310">
    <property type="entry name" value="AMINOGLYCOSIDE PHOSPHOTRANSFERASE-RELATED-RELATED"/>
    <property type="match status" value="1"/>
</dbReference>
<name>A0A2J6QWL5_HYAVF</name>
<reference evidence="2 3" key="1">
    <citation type="submission" date="2016-04" db="EMBL/GenBank/DDBJ databases">
        <title>A degradative enzymes factory behind the ericoid mycorrhizal symbiosis.</title>
        <authorList>
            <consortium name="DOE Joint Genome Institute"/>
            <person name="Martino E."/>
            <person name="Morin E."/>
            <person name="Grelet G."/>
            <person name="Kuo A."/>
            <person name="Kohler A."/>
            <person name="Daghino S."/>
            <person name="Barry K."/>
            <person name="Choi C."/>
            <person name="Cichocki N."/>
            <person name="Clum A."/>
            <person name="Copeland A."/>
            <person name="Hainaut M."/>
            <person name="Haridas S."/>
            <person name="Labutti K."/>
            <person name="Lindquist E."/>
            <person name="Lipzen A."/>
            <person name="Khouja H.-R."/>
            <person name="Murat C."/>
            <person name="Ohm R."/>
            <person name="Olson A."/>
            <person name="Spatafora J."/>
            <person name="Veneault-Fourrey C."/>
            <person name="Henrissat B."/>
            <person name="Grigoriev I."/>
            <person name="Martin F."/>
            <person name="Perotto S."/>
        </authorList>
    </citation>
    <scope>NUCLEOTIDE SEQUENCE [LARGE SCALE GENOMIC DNA]</scope>
    <source>
        <strain evidence="2 3">F</strain>
    </source>
</reference>
<accession>A0A2J6QWL5</accession>
<feature type="domain" description="Aminoglycoside phosphotransferase" evidence="1">
    <location>
        <begin position="8"/>
        <end position="191"/>
    </location>
</feature>
<dbReference type="Gene3D" id="3.90.1200.10">
    <property type="match status" value="1"/>
</dbReference>
<protein>
    <recommendedName>
        <fullName evidence="1">Aminoglycoside phosphotransferase domain-containing protein</fullName>
    </recommendedName>
</protein>
<proteinExistence type="predicted"/>
<dbReference type="STRING" id="1149755.A0A2J6QWL5"/>